<protein>
    <submittedName>
        <fullName evidence="2">Uncharacterized protein</fullName>
    </submittedName>
</protein>
<sequence>MISILLTACGGGGGTGAPDAASGASSTSTTSSQAVPTNPYTNQQAPGTSTTTVTGAVFNSAATVGTTVKAYIVNPDGSNGTLIGTATTGSGGTFNMTLARAPYATASYVRFVTTGGTYTSTADSTMQTNNSLELVTPYVTTAFNNFVITPVTYVASQRMVYLVSTGVSLANGYTLGASMVLSMIGGNDAILAQDTGTPGVDYLALVPGSSSDTLNAYADALNQIEAFGVEYDLPSSVAESVLSESQLTGSPSATMPNGSAIYVGQWQSGTFNTAAPYTLADIYAANAVLPSGEMFRFMTWEYAHADCASGNDTPYFIRWPLTSGEPNMFTSGGACTTYGSYVSKINALVSTNHRSAQLVASAGYVPQTVPVVGAGS</sequence>
<reference evidence="2 3" key="1">
    <citation type="submission" date="2019-11" db="EMBL/GenBank/DDBJ databases">
        <title>Metabolism of dissolved organic matter in forest soils.</title>
        <authorList>
            <person name="Cyle K.T."/>
            <person name="Wilhelm R.C."/>
            <person name="Martinez C.E."/>
        </authorList>
    </citation>
    <scope>NUCLEOTIDE SEQUENCE [LARGE SCALE GENOMIC DNA]</scope>
    <source>
        <strain evidence="2 3">5N</strain>
    </source>
</reference>
<keyword evidence="3" id="KW-1185">Reference proteome</keyword>
<feature type="region of interest" description="Disordered" evidence="1">
    <location>
        <begin position="16"/>
        <end position="49"/>
    </location>
</feature>
<gene>
    <name evidence="2" type="ORF">GNZ13_30245</name>
</gene>
<name>A0A972SK59_9BURK</name>
<dbReference type="Proteomes" id="UP000655523">
    <property type="component" value="Unassembled WGS sequence"/>
</dbReference>
<evidence type="ECO:0000313" key="3">
    <source>
        <dbReference type="Proteomes" id="UP000655523"/>
    </source>
</evidence>
<proteinExistence type="predicted"/>
<evidence type="ECO:0000313" key="2">
    <source>
        <dbReference type="EMBL" id="NPT58723.1"/>
    </source>
</evidence>
<dbReference type="EMBL" id="WOEZ01000179">
    <property type="protein sequence ID" value="NPT58723.1"/>
    <property type="molecule type" value="Genomic_DNA"/>
</dbReference>
<feature type="compositionally biased region" description="Low complexity" evidence="1">
    <location>
        <begin position="17"/>
        <end position="32"/>
    </location>
</feature>
<dbReference type="AlphaFoldDB" id="A0A972SK59"/>
<evidence type="ECO:0000256" key="1">
    <source>
        <dbReference type="SAM" id="MobiDB-lite"/>
    </source>
</evidence>
<organism evidence="2 3">
    <name type="scientific">Paraburkholderia elongata</name>
    <dbReference type="NCBI Taxonomy" id="2675747"/>
    <lineage>
        <taxon>Bacteria</taxon>
        <taxon>Pseudomonadati</taxon>
        <taxon>Pseudomonadota</taxon>
        <taxon>Betaproteobacteria</taxon>
        <taxon>Burkholderiales</taxon>
        <taxon>Burkholderiaceae</taxon>
        <taxon>Paraburkholderia</taxon>
    </lineage>
</organism>
<feature type="compositionally biased region" description="Polar residues" evidence="1">
    <location>
        <begin position="33"/>
        <end position="49"/>
    </location>
</feature>
<comment type="caution">
    <text evidence="2">The sequence shown here is derived from an EMBL/GenBank/DDBJ whole genome shotgun (WGS) entry which is preliminary data.</text>
</comment>
<accession>A0A972SK59</accession>